<evidence type="ECO:0000313" key="1">
    <source>
        <dbReference type="EMBL" id="QLL77779.1"/>
    </source>
</evidence>
<reference evidence="1 2" key="1">
    <citation type="submission" date="2020-01" db="EMBL/GenBank/DDBJ databases">
        <title>Complete and circular genome sequences of six lactobacillus isolates from horses.</title>
        <authorList>
            <person name="Hassan H.M."/>
        </authorList>
    </citation>
    <scope>NUCLEOTIDE SEQUENCE [LARGE SCALE GENOMIC DNA]</scope>
    <source>
        <strain evidence="1 2">1A</strain>
    </source>
</reference>
<dbReference type="RefSeq" id="WP_180849555.1">
    <property type="nucleotide sequence ID" value="NZ_CANCVW010000018.1"/>
</dbReference>
<sequence length="107" mass="11605">MANLADLKLSLRLDGDTDDALLKGYLATAESYIKNAVAEDAPDDFWTRVDVNDLANTATLALAATYYNNRQVVTTTTVNPIDLTLSAIIGTLRGKYSRYQEEASADG</sequence>
<dbReference type="EMBL" id="CP047418">
    <property type="protein sequence ID" value="QLL77779.1"/>
    <property type="molecule type" value="Genomic_DNA"/>
</dbReference>
<dbReference type="InterPro" id="IPR021146">
    <property type="entry name" value="Phage_gp6-like_head-tail"/>
</dbReference>
<gene>
    <name evidence="1" type="ORF">GTO87_03675</name>
</gene>
<protein>
    <submittedName>
        <fullName evidence="1">Phage gp6-like head-tail connector protein</fullName>
    </submittedName>
</protein>
<dbReference type="AlphaFoldDB" id="A0A7H9EK55"/>
<dbReference type="Proteomes" id="UP000510886">
    <property type="component" value="Chromosome"/>
</dbReference>
<dbReference type="InterPro" id="IPR006450">
    <property type="entry name" value="Phage_HK97_gp6-like"/>
</dbReference>
<proteinExistence type="predicted"/>
<dbReference type="NCBIfam" id="TIGR01560">
    <property type="entry name" value="put_DNA_pack"/>
    <property type="match status" value="1"/>
</dbReference>
<dbReference type="CDD" id="cd08054">
    <property type="entry name" value="gp6"/>
    <property type="match status" value="1"/>
</dbReference>
<dbReference type="Pfam" id="PF05135">
    <property type="entry name" value="Phage_connect_1"/>
    <property type="match status" value="1"/>
</dbReference>
<evidence type="ECO:0000313" key="2">
    <source>
        <dbReference type="Proteomes" id="UP000510886"/>
    </source>
</evidence>
<name>A0A7H9EK55_9LACO</name>
<dbReference type="KEGG" id="lsw:GTO87_03675"/>
<organism evidence="1 2">
    <name type="scientific">Ligilactobacillus saerimneri</name>
    <dbReference type="NCBI Taxonomy" id="228229"/>
    <lineage>
        <taxon>Bacteria</taxon>
        <taxon>Bacillati</taxon>
        <taxon>Bacillota</taxon>
        <taxon>Bacilli</taxon>
        <taxon>Lactobacillales</taxon>
        <taxon>Lactobacillaceae</taxon>
        <taxon>Ligilactobacillus</taxon>
    </lineage>
</organism>
<accession>A0A7H9EK55</accession>
<dbReference type="Gene3D" id="1.10.3230.30">
    <property type="entry name" value="Phage gp6-like head-tail connector protein"/>
    <property type="match status" value="1"/>
</dbReference>